<name>A0AB38G3X5_9ENTR</name>
<dbReference type="InterPro" id="IPR057271">
    <property type="entry name" value="YagK_YfjJ_C"/>
</dbReference>
<feature type="domain" description="YagK/YfjJ C-terminal" evidence="1">
    <location>
        <begin position="30"/>
        <end position="207"/>
    </location>
</feature>
<evidence type="ECO:0000259" key="1">
    <source>
        <dbReference type="Pfam" id="PF11726"/>
    </source>
</evidence>
<organism evidence="2 3">
    <name type="scientific">Yokenella regensburgei</name>
    <dbReference type="NCBI Taxonomy" id="158877"/>
    <lineage>
        <taxon>Bacteria</taxon>
        <taxon>Pseudomonadati</taxon>
        <taxon>Pseudomonadota</taxon>
        <taxon>Gammaproteobacteria</taxon>
        <taxon>Enterobacterales</taxon>
        <taxon>Enterobacteriaceae</taxon>
        <taxon>Yokenella</taxon>
    </lineage>
</organism>
<dbReference type="RefSeq" id="WP_038255438.1">
    <property type="nucleotide sequence ID" value="NZ_UAVL01000021.1"/>
</dbReference>
<dbReference type="Pfam" id="PF11726">
    <property type="entry name" value="YagK_YfjJ_C"/>
    <property type="match status" value="1"/>
</dbReference>
<gene>
    <name evidence="2" type="ORF">NCTC11967_04493</name>
</gene>
<proteinExistence type="predicted"/>
<protein>
    <submittedName>
        <fullName evidence="2">Protein of uncharacterized function (DUF3296)</fullName>
    </submittedName>
</protein>
<dbReference type="AlphaFoldDB" id="A0AB38G3X5"/>
<dbReference type="EMBL" id="UAVL01000021">
    <property type="protein sequence ID" value="SQA65462.1"/>
    <property type="molecule type" value="Genomic_DNA"/>
</dbReference>
<evidence type="ECO:0000313" key="3">
    <source>
        <dbReference type="Proteomes" id="UP000251313"/>
    </source>
</evidence>
<reference evidence="2 3" key="1">
    <citation type="submission" date="2018-06" db="EMBL/GenBank/DDBJ databases">
        <authorList>
            <consortium name="Pathogen Informatics"/>
            <person name="Doyle S."/>
        </authorList>
    </citation>
    <scope>NUCLEOTIDE SEQUENCE [LARGE SCALE GENOMIC DNA]</scope>
    <source>
        <strain evidence="2 3">NCTC11967</strain>
    </source>
</reference>
<comment type="caution">
    <text evidence="2">The sequence shown here is derived from an EMBL/GenBank/DDBJ whole genome shotgun (WGS) entry which is preliminary data.</text>
</comment>
<accession>A0AB38G3X5</accession>
<dbReference type="Proteomes" id="UP000251313">
    <property type="component" value="Unassembled WGS sequence"/>
</dbReference>
<sequence>MFNNALLDHRHAPFNSRYLERLENVIASALTEYPRTFGLRVDLRFSPEWAADDSICCHPDTSSNVMARFTRSLIAKIDHYRQQRCQQGLRDYSCRLRYFWVRETDSSQHSHYHALLFFNKDLFRSLGAAGHNSLWNMIQEAWLSALGLTDYPEYRSLVHFPQSGSYILERDKPVFRQQYEDLVFRASYLAKERTKHYSADTRSMGASQG</sequence>
<evidence type="ECO:0000313" key="2">
    <source>
        <dbReference type="EMBL" id="SQA65462.1"/>
    </source>
</evidence>